<organism evidence="2 3">
    <name type="scientific">Rhizoclosmatium globosum</name>
    <dbReference type="NCBI Taxonomy" id="329046"/>
    <lineage>
        <taxon>Eukaryota</taxon>
        <taxon>Fungi</taxon>
        <taxon>Fungi incertae sedis</taxon>
        <taxon>Chytridiomycota</taxon>
        <taxon>Chytridiomycota incertae sedis</taxon>
        <taxon>Chytridiomycetes</taxon>
        <taxon>Chytridiales</taxon>
        <taxon>Chytriomycetaceae</taxon>
        <taxon>Rhizoclosmatium</taxon>
    </lineage>
</organism>
<evidence type="ECO:0008006" key="4">
    <source>
        <dbReference type="Google" id="ProtNLM"/>
    </source>
</evidence>
<protein>
    <recommendedName>
        <fullName evidence="4">Methyltransferase FkbM domain-containing protein</fullName>
    </recommendedName>
</protein>
<evidence type="ECO:0000256" key="1">
    <source>
        <dbReference type="SAM" id="SignalP"/>
    </source>
</evidence>
<dbReference type="InterPro" id="IPR029063">
    <property type="entry name" value="SAM-dependent_MTases_sf"/>
</dbReference>
<proteinExistence type="predicted"/>
<keyword evidence="1" id="KW-0732">Signal</keyword>
<dbReference type="Gene3D" id="3.40.50.150">
    <property type="entry name" value="Vaccinia Virus protein VP39"/>
    <property type="match status" value="1"/>
</dbReference>
<dbReference type="OrthoDB" id="10627469at2759"/>
<accession>A0A1Y2CAQ8</accession>
<keyword evidence="3" id="KW-1185">Reference proteome</keyword>
<dbReference type="Proteomes" id="UP000193642">
    <property type="component" value="Unassembled WGS sequence"/>
</dbReference>
<dbReference type="AlphaFoldDB" id="A0A1Y2CAQ8"/>
<reference evidence="2 3" key="1">
    <citation type="submission" date="2016-07" db="EMBL/GenBank/DDBJ databases">
        <title>Pervasive Adenine N6-methylation of Active Genes in Fungi.</title>
        <authorList>
            <consortium name="DOE Joint Genome Institute"/>
            <person name="Mondo S.J."/>
            <person name="Dannebaum R.O."/>
            <person name="Kuo R.C."/>
            <person name="Labutti K."/>
            <person name="Haridas S."/>
            <person name="Kuo A."/>
            <person name="Salamov A."/>
            <person name="Ahrendt S.R."/>
            <person name="Lipzen A."/>
            <person name="Sullivan W."/>
            <person name="Andreopoulos W.B."/>
            <person name="Clum A."/>
            <person name="Lindquist E."/>
            <person name="Daum C."/>
            <person name="Ramamoorthy G.K."/>
            <person name="Gryganskyi A."/>
            <person name="Culley D."/>
            <person name="Magnuson J.K."/>
            <person name="James T.Y."/>
            <person name="O'Malley M.A."/>
            <person name="Stajich J.E."/>
            <person name="Spatafora J.W."/>
            <person name="Visel A."/>
            <person name="Grigoriev I.V."/>
        </authorList>
    </citation>
    <scope>NUCLEOTIDE SEQUENCE [LARGE SCALE GENOMIC DNA]</scope>
    <source>
        <strain evidence="2 3">JEL800</strain>
    </source>
</reference>
<feature type="signal peptide" evidence="1">
    <location>
        <begin position="1"/>
        <end position="23"/>
    </location>
</feature>
<evidence type="ECO:0000313" key="3">
    <source>
        <dbReference type="Proteomes" id="UP000193642"/>
    </source>
</evidence>
<name>A0A1Y2CAQ8_9FUNG</name>
<feature type="chain" id="PRO_5010990992" description="Methyltransferase FkbM domain-containing protein" evidence="1">
    <location>
        <begin position="24"/>
        <end position="304"/>
    </location>
</feature>
<dbReference type="EMBL" id="MCGO01000023">
    <property type="protein sequence ID" value="ORY44016.1"/>
    <property type="molecule type" value="Genomic_DNA"/>
</dbReference>
<sequence>MARLHLKHVVLSILVLAGIYILSRKPQSRPTPTSSKCPPPNSRLLQAKWKQQRIPILIQDPAPPKSASESLSKEASSPFESAYLSDMIGAVRASSNEGKGLVLTTGSGLGSVPISFALEGFHVHAFEQDPFLFSLMACSAAANNFSSFYPNNAALSTSNSIKCADPSIKDMSQCPAHKTIKTITLASYLLETSIKPTLLHLDVSGQELLTLSSAKDILAKAPPNHIYSRFILADMKTNNVNPQDYLDFLLDLGYTIRAHLPTRIPGPGRLPQIKWKDLIIERNNYYMIDFQEYDNAMIHAVFPK</sequence>
<dbReference type="SUPFAM" id="SSF53335">
    <property type="entry name" value="S-adenosyl-L-methionine-dependent methyltransferases"/>
    <property type="match status" value="1"/>
</dbReference>
<comment type="caution">
    <text evidence="2">The sequence shown here is derived from an EMBL/GenBank/DDBJ whole genome shotgun (WGS) entry which is preliminary data.</text>
</comment>
<gene>
    <name evidence="2" type="ORF">BCR33DRAFT_233441</name>
</gene>
<evidence type="ECO:0000313" key="2">
    <source>
        <dbReference type="EMBL" id="ORY44016.1"/>
    </source>
</evidence>